<keyword evidence="3" id="KW-1185">Reference proteome</keyword>
<dbReference type="Gene3D" id="3.40.50.1110">
    <property type="entry name" value="SGNH hydrolase"/>
    <property type="match status" value="1"/>
</dbReference>
<reference evidence="2 3" key="1">
    <citation type="journal article" date="2015" name="Genome Announc.">
        <title>Expanding the biotechnology potential of lactobacilli through comparative genomics of 213 strains and associated genera.</title>
        <authorList>
            <person name="Sun Z."/>
            <person name="Harris H.M."/>
            <person name="McCann A."/>
            <person name="Guo C."/>
            <person name="Argimon S."/>
            <person name="Zhang W."/>
            <person name="Yang X."/>
            <person name="Jeffery I.B."/>
            <person name="Cooney J.C."/>
            <person name="Kagawa T.F."/>
            <person name="Liu W."/>
            <person name="Song Y."/>
            <person name="Salvetti E."/>
            <person name="Wrobel A."/>
            <person name="Rasinkangas P."/>
            <person name="Parkhill J."/>
            <person name="Rea M.C."/>
            <person name="O'Sullivan O."/>
            <person name="Ritari J."/>
            <person name="Douillard F.P."/>
            <person name="Paul Ross R."/>
            <person name="Yang R."/>
            <person name="Briner A.E."/>
            <person name="Felis G.E."/>
            <person name="de Vos W.M."/>
            <person name="Barrangou R."/>
            <person name="Klaenhammer T.R."/>
            <person name="Caufield P.W."/>
            <person name="Cui Y."/>
            <person name="Zhang H."/>
            <person name="O'Toole P.W."/>
        </authorList>
    </citation>
    <scope>NUCLEOTIDE SEQUENCE [LARGE SCALE GENOMIC DNA]</scope>
    <source>
        <strain evidence="2 3">DSM 14857</strain>
    </source>
</reference>
<keyword evidence="2" id="KW-0378">Hydrolase</keyword>
<sequence length="193" mass="21700">MKRIVLFGDSIMAGYHDGMISSVLTNRIKNAFPADKVINLSVPGYKTSNALTVTKKVVKLKPDICIVGLGANDISIMDEIKPGKFSANLTYILEEIGHQRTILLSPPYTNWQKNPDRPWTRQLQFELVTEHLSKEFNVSYVDLLHKMAAQPHVDQLLQADGLHFTGKGYDLLEEMLVPKIKESLIKIKTPVSN</sequence>
<evidence type="ECO:0000259" key="1">
    <source>
        <dbReference type="Pfam" id="PF13472"/>
    </source>
</evidence>
<accession>A0A0R1SEJ4</accession>
<comment type="caution">
    <text evidence="2">The sequence shown here is derived from an EMBL/GenBank/DDBJ whole genome shotgun (WGS) entry which is preliminary data.</text>
</comment>
<proteinExistence type="predicted"/>
<organism evidence="2 3">
    <name type="scientific">Companilactobacillus versmoldensis DSM 14857 = KCTC 3814</name>
    <dbReference type="NCBI Taxonomy" id="1423815"/>
    <lineage>
        <taxon>Bacteria</taxon>
        <taxon>Bacillati</taxon>
        <taxon>Bacillota</taxon>
        <taxon>Bacilli</taxon>
        <taxon>Lactobacillales</taxon>
        <taxon>Lactobacillaceae</taxon>
        <taxon>Companilactobacillus</taxon>
    </lineage>
</organism>
<dbReference type="InterPro" id="IPR013830">
    <property type="entry name" value="SGNH_hydro"/>
</dbReference>
<evidence type="ECO:0000313" key="2">
    <source>
        <dbReference type="EMBL" id="KRL66990.1"/>
    </source>
</evidence>
<dbReference type="InterPro" id="IPR045136">
    <property type="entry name" value="Iah1-like"/>
</dbReference>
<dbReference type="PATRIC" id="fig|1423815.3.peg.2375"/>
<dbReference type="SUPFAM" id="SSF52266">
    <property type="entry name" value="SGNH hydrolase"/>
    <property type="match status" value="1"/>
</dbReference>
<dbReference type="Pfam" id="PF13472">
    <property type="entry name" value="Lipase_GDSL_2"/>
    <property type="match status" value="1"/>
</dbReference>
<dbReference type="STRING" id="1423815.FC27_GL002317"/>
<dbReference type="PANTHER" id="PTHR14209:SF19">
    <property type="entry name" value="ISOAMYL ACETATE-HYDROLYZING ESTERASE 1 HOMOLOG"/>
    <property type="match status" value="1"/>
</dbReference>
<evidence type="ECO:0000313" key="3">
    <source>
        <dbReference type="Proteomes" id="UP000051647"/>
    </source>
</evidence>
<dbReference type="InterPro" id="IPR036514">
    <property type="entry name" value="SGNH_hydro_sf"/>
</dbReference>
<protein>
    <submittedName>
        <fullName evidence="2">Lipase acylhydrolase</fullName>
    </submittedName>
</protein>
<dbReference type="Proteomes" id="UP000051647">
    <property type="component" value="Unassembled WGS sequence"/>
</dbReference>
<dbReference type="EMBL" id="AZFA01000009">
    <property type="protein sequence ID" value="KRL66990.1"/>
    <property type="molecule type" value="Genomic_DNA"/>
</dbReference>
<dbReference type="RefSeq" id="WP_076613332.1">
    <property type="nucleotide sequence ID" value="NZ_AZFA01000009.1"/>
</dbReference>
<dbReference type="OrthoDB" id="388542at2"/>
<dbReference type="GO" id="GO:0016787">
    <property type="term" value="F:hydrolase activity"/>
    <property type="evidence" value="ECO:0007669"/>
    <property type="project" value="UniProtKB-KW"/>
</dbReference>
<name>A0A0R1SEJ4_9LACO</name>
<dbReference type="PANTHER" id="PTHR14209">
    <property type="entry name" value="ISOAMYL ACETATE-HYDROLYZING ESTERASE 1"/>
    <property type="match status" value="1"/>
</dbReference>
<gene>
    <name evidence="2" type="ORF">FC27_GL002317</name>
</gene>
<dbReference type="eggNOG" id="COG2755">
    <property type="taxonomic scope" value="Bacteria"/>
</dbReference>
<feature type="domain" description="SGNH hydrolase-type esterase" evidence="1">
    <location>
        <begin position="6"/>
        <end position="171"/>
    </location>
</feature>
<dbReference type="AlphaFoldDB" id="A0A0R1SEJ4"/>